<dbReference type="CDD" id="cd06223">
    <property type="entry name" value="PRTases_typeI"/>
    <property type="match status" value="1"/>
</dbReference>
<organism evidence="3 4">
    <name type="scientific">Vibrio galatheae</name>
    <dbReference type="NCBI Taxonomy" id="579748"/>
    <lineage>
        <taxon>Bacteria</taxon>
        <taxon>Pseudomonadati</taxon>
        <taxon>Pseudomonadota</taxon>
        <taxon>Gammaproteobacteria</taxon>
        <taxon>Vibrionales</taxon>
        <taxon>Vibrionaceae</taxon>
        <taxon>Vibrio</taxon>
    </lineage>
</organism>
<dbReference type="AlphaFoldDB" id="A0A0F4NLQ7"/>
<dbReference type="SUPFAM" id="SSF53271">
    <property type="entry name" value="PRTase-like"/>
    <property type="match status" value="1"/>
</dbReference>
<sequence>MLTQRVVKYIADLLPMHCEVCRLPLTEPRSSSGICGYCSAYFDPVPRCQRCGLPTLYQVAECGQCLKTPPSWQSLYCLGDYQQPLSTYVHLLKYERQFWHANKLGLLLAGRVERPAQLITYVPLHWRRYLKRGFNQSELIALPLARQLNLPCQPLFKRLRATPQQQGLSKVERRRNLSHAFTLNRYVNVDHVAIVDDVVTTGSTVQHLCDLLLEAGVKSVDIYCLCRTPEPAD</sequence>
<evidence type="ECO:0000313" key="4">
    <source>
        <dbReference type="Proteomes" id="UP000033673"/>
    </source>
</evidence>
<dbReference type="RefSeq" id="WP_045954580.1">
    <property type="nucleotide sequence ID" value="NZ_JXXV01000011.1"/>
</dbReference>
<evidence type="ECO:0000256" key="1">
    <source>
        <dbReference type="ARBA" id="ARBA00008007"/>
    </source>
</evidence>
<name>A0A0F4NLQ7_9VIBR</name>
<dbReference type="OrthoDB" id="9793412at2"/>
<comment type="caution">
    <text evidence="3">The sequence shown here is derived from an EMBL/GenBank/DDBJ whole genome shotgun (WGS) entry which is preliminary data.</text>
</comment>
<gene>
    <name evidence="3" type="ORF">TW81_04730</name>
</gene>
<dbReference type="InterPro" id="IPR000836">
    <property type="entry name" value="PRTase_dom"/>
</dbReference>
<dbReference type="PANTHER" id="PTHR47505:SF1">
    <property type="entry name" value="DNA UTILIZATION PROTEIN YHGH"/>
    <property type="match status" value="1"/>
</dbReference>
<dbReference type="Gene3D" id="3.40.50.2020">
    <property type="match status" value="1"/>
</dbReference>
<comment type="similarity">
    <text evidence="1">Belongs to the ComF/GntX family.</text>
</comment>
<protein>
    <submittedName>
        <fullName evidence="3">Competence protein ComF</fullName>
    </submittedName>
</protein>
<dbReference type="InterPro" id="IPR051910">
    <property type="entry name" value="ComF/GntX_DNA_util-trans"/>
</dbReference>
<evidence type="ECO:0000259" key="2">
    <source>
        <dbReference type="Pfam" id="PF00156"/>
    </source>
</evidence>
<dbReference type="Proteomes" id="UP000033673">
    <property type="component" value="Unassembled WGS sequence"/>
</dbReference>
<proteinExistence type="inferred from homology"/>
<dbReference type="Pfam" id="PF00156">
    <property type="entry name" value="Pribosyltran"/>
    <property type="match status" value="1"/>
</dbReference>
<keyword evidence="4" id="KW-1185">Reference proteome</keyword>
<reference evidence="3 4" key="1">
    <citation type="journal article" date="2015" name="BMC Genomics">
        <title>Genome mining reveals unlocked bioactive potential of marine Gram-negative bacteria.</title>
        <authorList>
            <person name="Machado H."/>
            <person name="Sonnenschein E.C."/>
            <person name="Melchiorsen J."/>
            <person name="Gram L."/>
        </authorList>
    </citation>
    <scope>NUCLEOTIDE SEQUENCE [LARGE SCALE GENOMIC DNA]</scope>
    <source>
        <strain evidence="3 4">S2757</strain>
    </source>
</reference>
<dbReference type="PATRIC" id="fig|579748.3.peg.966"/>
<feature type="domain" description="Phosphoribosyltransferase" evidence="2">
    <location>
        <begin position="139"/>
        <end position="230"/>
    </location>
</feature>
<dbReference type="STRING" id="579748.TW81_04730"/>
<accession>A0A0F4NLQ7</accession>
<dbReference type="EMBL" id="JXXV01000011">
    <property type="protein sequence ID" value="KJY84110.1"/>
    <property type="molecule type" value="Genomic_DNA"/>
</dbReference>
<dbReference type="InterPro" id="IPR029057">
    <property type="entry name" value="PRTase-like"/>
</dbReference>
<dbReference type="PANTHER" id="PTHR47505">
    <property type="entry name" value="DNA UTILIZATION PROTEIN YHGH"/>
    <property type="match status" value="1"/>
</dbReference>
<evidence type="ECO:0000313" key="3">
    <source>
        <dbReference type="EMBL" id="KJY84110.1"/>
    </source>
</evidence>